<dbReference type="InterPro" id="IPR009057">
    <property type="entry name" value="Homeodomain-like_sf"/>
</dbReference>
<feature type="region of interest" description="Disordered" evidence="7">
    <location>
        <begin position="324"/>
        <end position="350"/>
    </location>
</feature>
<evidence type="ECO:0000313" key="11">
    <source>
        <dbReference type="Proteomes" id="UP000250321"/>
    </source>
</evidence>
<organism evidence="10 11">
    <name type="scientific">Prunus yedoensis var. nudiflora</name>
    <dbReference type="NCBI Taxonomy" id="2094558"/>
    <lineage>
        <taxon>Eukaryota</taxon>
        <taxon>Viridiplantae</taxon>
        <taxon>Streptophyta</taxon>
        <taxon>Embryophyta</taxon>
        <taxon>Tracheophyta</taxon>
        <taxon>Spermatophyta</taxon>
        <taxon>Magnoliopsida</taxon>
        <taxon>eudicotyledons</taxon>
        <taxon>Gunneridae</taxon>
        <taxon>Pentapetalae</taxon>
        <taxon>rosids</taxon>
        <taxon>fabids</taxon>
        <taxon>Rosales</taxon>
        <taxon>Rosaceae</taxon>
        <taxon>Amygdaloideae</taxon>
        <taxon>Amygdaleae</taxon>
        <taxon>Prunus</taxon>
    </lineage>
</organism>
<protein>
    <submittedName>
        <fullName evidence="10">Protein PHR1-LIKE 1</fullName>
    </submittedName>
</protein>
<keyword evidence="6" id="KW-0539">Nucleus</keyword>
<keyword evidence="4" id="KW-0175">Coiled coil</keyword>
<dbReference type="STRING" id="2094558.A0A314UUD8"/>
<dbReference type="FunFam" id="1.10.10.60:FF:000002">
    <property type="entry name" value="Myb family transcription factor"/>
    <property type="match status" value="1"/>
</dbReference>
<dbReference type="PANTHER" id="PTHR31499">
    <property type="entry name" value="MYB FAMILY TRANSCRIPTION FACTOR PHL11"/>
    <property type="match status" value="1"/>
</dbReference>
<evidence type="ECO:0000256" key="5">
    <source>
        <dbReference type="ARBA" id="ARBA00023163"/>
    </source>
</evidence>
<evidence type="ECO:0000256" key="6">
    <source>
        <dbReference type="ARBA" id="ARBA00023242"/>
    </source>
</evidence>
<gene>
    <name evidence="10" type="ORF">Pyn_41131</name>
</gene>
<dbReference type="GO" id="GO:0003677">
    <property type="term" value="F:DNA binding"/>
    <property type="evidence" value="ECO:0007669"/>
    <property type="project" value="InterPro"/>
</dbReference>
<name>A0A314UUD8_PRUYE</name>
<evidence type="ECO:0000259" key="8">
    <source>
        <dbReference type="Pfam" id="PF00249"/>
    </source>
</evidence>
<dbReference type="NCBIfam" id="TIGR01557">
    <property type="entry name" value="myb_SHAQKYF"/>
    <property type="match status" value="1"/>
</dbReference>
<comment type="similarity">
    <text evidence="2">Belongs to the MYB-CC family.</text>
</comment>
<dbReference type="SUPFAM" id="SSF46689">
    <property type="entry name" value="Homeodomain-like"/>
    <property type="match status" value="1"/>
</dbReference>
<feature type="compositionally biased region" description="Polar residues" evidence="7">
    <location>
        <begin position="428"/>
        <end position="445"/>
    </location>
</feature>
<evidence type="ECO:0000256" key="3">
    <source>
        <dbReference type="ARBA" id="ARBA00023015"/>
    </source>
</evidence>
<reference evidence="10 11" key="1">
    <citation type="submission" date="2018-02" db="EMBL/GenBank/DDBJ databases">
        <title>Draft genome of wild Prunus yedoensis var. nudiflora.</title>
        <authorList>
            <person name="Baek S."/>
            <person name="Kim J.-H."/>
            <person name="Choi K."/>
            <person name="Kim G.-B."/>
            <person name="Cho A."/>
            <person name="Jang H."/>
            <person name="Shin C.-H."/>
            <person name="Yu H.-J."/>
            <person name="Mun J.-H."/>
        </authorList>
    </citation>
    <scope>NUCLEOTIDE SEQUENCE [LARGE SCALE GENOMIC DNA]</scope>
    <source>
        <strain evidence="11">cv. Jeju island</strain>
        <tissue evidence="10">Leaf</tissue>
    </source>
</reference>
<comment type="subcellular location">
    <subcellularLocation>
        <location evidence="1">Nucleus</location>
    </subcellularLocation>
</comment>
<dbReference type="GO" id="GO:0005634">
    <property type="term" value="C:nucleus"/>
    <property type="evidence" value="ECO:0007669"/>
    <property type="project" value="UniProtKB-SubCell"/>
</dbReference>
<dbReference type="OrthoDB" id="551907at2759"/>
<keyword evidence="11" id="KW-1185">Reference proteome</keyword>
<dbReference type="PANTHER" id="PTHR31499:SF80">
    <property type="entry name" value="HTH MYB-TYPE DOMAIN-CONTAINING PROTEIN"/>
    <property type="match status" value="1"/>
</dbReference>
<evidence type="ECO:0000256" key="7">
    <source>
        <dbReference type="SAM" id="MobiDB-lite"/>
    </source>
</evidence>
<evidence type="ECO:0000256" key="4">
    <source>
        <dbReference type="ARBA" id="ARBA00023054"/>
    </source>
</evidence>
<proteinExistence type="inferred from homology"/>
<feature type="compositionally biased region" description="Low complexity" evidence="7">
    <location>
        <begin position="413"/>
        <end position="427"/>
    </location>
</feature>
<dbReference type="InterPro" id="IPR001005">
    <property type="entry name" value="SANT/Myb"/>
</dbReference>
<dbReference type="Gene3D" id="1.10.10.60">
    <property type="entry name" value="Homeodomain-like"/>
    <property type="match status" value="1"/>
</dbReference>
<dbReference type="InterPro" id="IPR006447">
    <property type="entry name" value="Myb_dom_plants"/>
</dbReference>
<sequence>MKVGLPSTIMSRRDIISVPQSETTKGVTQSYCTPKSQMHDFLGSESEGRSLVASECPSARLSPFIRAESLGSPPNIRGSSVQHSQTTFSRSSVFCTSLYQSSSSTSETSRQLGNLPFLPHPPTYSQSISAVASKSPFLLSDDMSNQYDDEQSEDLMKDFLNLHGDGSHGSFHVISCGSDTLALTEQLELQFLSDQLDIAITDNGENPGLDEIYEIPQASPKPAIGLTCSKSCRLTTPPVDALSSHPSPGPSPAHRPRMRWTPELHERFVEAVNKLDGAEKATPKGVLKVMNVEGLTIYHVKSHLQVFIFNLFEIPTCQYVPEKREDKKASSSEEKKAASSSGESDGQRKGSIQITEALRMQMEVQKQLHEQLEVQRALQLRIEDHAKYLQKILEEQQKAGSSLLSPQALSSLTTNSIQEPEQQPSSSAGVSPTQPAESDSSSPLSQKHKATDSSDYEPPACTKKQRLEEKPDEGVVENPQQ</sequence>
<evidence type="ECO:0000259" key="9">
    <source>
        <dbReference type="Pfam" id="PF14379"/>
    </source>
</evidence>
<dbReference type="AlphaFoldDB" id="A0A314UUD8"/>
<feature type="compositionally biased region" description="Basic and acidic residues" evidence="7">
    <location>
        <begin position="324"/>
        <end position="337"/>
    </location>
</feature>
<keyword evidence="5" id="KW-0804">Transcription</keyword>
<evidence type="ECO:0000256" key="1">
    <source>
        <dbReference type="ARBA" id="ARBA00004123"/>
    </source>
</evidence>
<comment type="caution">
    <text evidence="10">The sequence shown here is derived from an EMBL/GenBank/DDBJ whole genome shotgun (WGS) entry which is preliminary data.</text>
</comment>
<dbReference type="GO" id="GO:0003700">
    <property type="term" value="F:DNA-binding transcription factor activity"/>
    <property type="evidence" value="ECO:0007669"/>
    <property type="project" value="InterPro"/>
</dbReference>
<dbReference type="Proteomes" id="UP000250321">
    <property type="component" value="Unassembled WGS sequence"/>
</dbReference>
<dbReference type="InterPro" id="IPR025756">
    <property type="entry name" value="Myb_CC_LHEQLE"/>
</dbReference>
<dbReference type="Pfam" id="PF00249">
    <property type="entry name" value="Myb_DNA-binding"/>
    <property type="match status" value="1"/>
</dbReference>
<evidence type="ECO:0000256" key="2">
    <source>
        <dbReference type="ARBA" id="ARBA00006783"/>
    </source>
</evidence>
<accession>A0A314UUD8</accession>
<dbReference type="EMBL" id="PJQY01002987">
    <property type="protein sequence ID" value="PQM41125.1"/>
    <property type="molecule type" value="Genomic_DNA"/>
</dbReference>
<dbReference type="Pfam" id="PF14379">
    <property type="entry name" value="Myb_CC_LHEQLE"/>
    <property type="match status" value="1"/>
</dbReference>
<dbReference type="InterPro" id="IPR046955">
    <property type="entry name" value="PHR1-like"/>
</dbReference>
<keyword evidence="3" id="KW-0805">Transcription regulation</keyword>
<evidence type="ECO:0000313" key="10">
    <source>
        <dbReference type="EMBL" id="PQM41125.1"/>
    </source>
</evidence>
<feature type="domain" description="Myb-like" evidence="8">
    <location>
        <begin position="257"/>
        <end position="305"/>
    </location>
</feature>
<feature type="region of interest" description="Disordered" evidence="7">
    <location>
        <begin position="413"/>
        <end position="481"/>
    </location>
</feature>
<feature type="domain" description="MYB-CC type transcription factor LHEQLE-containing" evidence="9">
    <location>
        <begin position="352"/>
        <end position="399"/>
    </location>
</feature>